<accession>A0A9W7IUY4</accession>
<feature type="region of interest" description="Disordered" evidence="1">
    <location>
        <begin position="252"/>
        <end position="271"/>
    </location>
</feature>
<feature type="region of interest" description="Disordered" evidence="1">
    <location>
        <begin position="93"/>
        <end position="124"/>
    </location>
</feature>
<dbReference type="InterPro" id="IPR032795">
    <property type="entry name" value="DUF3741-assoc"/>
</dbReference>
<comment type="caution">
    <text evidence="5">The sequence shown here is derived from an EMBL/GenBank/DDBJ whole genome shotgun (WGS) entry which is preliminary data.</text>
</comment>
<dbReference type="Proteomes" id="UP001165190">
    <property type="component" value="Unassembled WGS sequence"/>
</dbReference>
<evidence type="ECO:0000259" key="3">
    <source>
        <dbReference type="Pfam" id="PF14309"/>
    </source>
</evidence>
<dbReference type="Pfam" id="PF14309">
    <property type="entry name" value="DUF4378"/>
    <property type="match status" value="1"/>
</dbReference>
<feature type="compositionally biased region" description="Low complexity" evidence="1">
    <location>
        <begin position="11"/>
        <end position="23"/>
    </location>
</feature>
<evidence type="ECO:0000259" key="4">
    <source>
        <dbReference type="Pfam" id="PF14383"/>
    </source>
</evidence>
<feature type="domain" description="DUF4378" evidence="3">
    <location>
        <begin position="806"/>
        <end position="955"/>
    </location>
</feature>
<evidence type="ECO:0000259" key="2">
    <source>
        <dbReference type="Pfam" id="PF12552"/>
    </source>
</evidence>
<dbReference type="Pfam" id="PF14383">
    <property type="entry name" value="VARLMGL"/>
    <property type="match status" value="1"/>
</dbReference>
<feature type="domain" description="DUF3741" evidence="4">
    <location>
        <begin position="76"/>
        <end position="101"/>
    </location>
</feature>
<name>A0A9W7IUY4_HIBTR</name>
<reference evidence="5" key="1">
    <citation type="submission" date="2023-05" db="EMBL/GenBank/DDBJ databases">
        <title>Genome and transcriptome analyses reveal genes involved in the formation of fine ridges on petal epidermal cells in Hibiscus trionum.</title>
        <authorList>
            <person name="Koshimizu S."/>
            <person name="Masuda S."/>
            <person name="Ishii T."/>
            <person name="Shirasu K."/>
            <person name="Hoshino A."/>
            <person name="Arita M."/>
        </authorList>
    </citation>
    <scope>NUCLEOTIDE SEQUENCE</scope>
    <source>
        <strain evidence="5">Hamamatsu line</strain>
    </source>
</reference>
<feature type="domain" description="DUF3741" evidence="2">
    <location>
        <begin position="170"/>
        <end position="213"/>
    </location>
</feature>
<dbReference type="PANTHER" id="PTHR46836">
    <property type="entry name" value="AFADIN"/>
    <property type="match status" value="1"/>
</dbReference>
<dbReference type="PANTHER" id="PTHR46836:SF8">
    <property type="entry name" value="AFADIN"/>
    <property type="match status" value="1"/>
</dbReference>
<dbReference type="EMBL" id="BSYR01000037">
    <property type="protein sequence ID" value="GMJ03063.1"/>
    <property type="molecule type" value="Genomic_DNA"/>
</dbReference>
<evidence type="ECO:0000256" key="1">
    <source>
        <dbReference type="SAM" id="MobiDB-lite"/>
    </source>
</evidence>
<proteinExistence type="predicted"/>
<dbReference type="InterPro" id="IPR025486">
    <property type="entry name" value="DUF4378"/>
</dbReference>
<dbReference type="InterPro" id="IPR022212">
    <property type="entry name" value="DUF3741"/>
</dbReference>
<evidence type="ECO:0000313" key="6">
    <source>
        <dbReference type="Proteomes" id="UP001165190"/>
    </source>
</evidence>
<sequence>MEMFWQRRPNISISPTASTASASFTGNKQRKFPKPSSYSGDTTEEEQLRFELGWRSSKQPTGIPMKKLLAEEMSKENESRRRSPGVIARLMGFDGLPPKQRKRMESSRPKVLKSGAFYSSRSSRKRSKDEHGFKDVFEVLDASKVETDGCSLQGTASLMLSDVEVPFIQQRFMEAKGISANEKLKDSEKFSDAVEVLDTNTDILLKFLRRPDSLFTKHLDDLQQSGCGRISAMKSSHTLKNQNDCLGQKAGRETQLKHHTKSPQQHQEDNLSQSYGRYAAHSRLKVPKVQLEENSGPAIVPTTIVVLKPNLGKSHSSTGIASSPCPSHHHHPSGCVGNSVNLGVQNEEAEVWGEKNAHQDIGFSRHNSSESRKIAREITRQMKNRFSNGSIKISTSRFRGYAGEANSCDVSGSKSENDSDVTTVSYTDSIGWNKQHRRPSSLSSESCLSREAKKRLSERWKLTHRPQEIDLISSGSTLGEMLAISDNEVSPAHSSSSFDKEGCNEFCNHVRPAVWNEPLGISSTDGWKEGCVRNFSNFGSPKINTHYENRCQDKYVIRKDSSRRSKDKAVKGNLNHREALLTNDHRFHVEKSQFPISSCSSNVENSDTSLDFHITACRVQQNSEMDTQSEHNLMVSGSSADTAMDSSSVLENAVDANDHDKVVLSEPSHVELSAPASLNVVGSTGEMENLDSQEPSEGPSKQATLHCPVPKLESRVICKEADQPSPVSIIEAPFTEDFSSGSECFESISADLHGLRMQLQLLKLESEAYEEGSMLLSSDDDGDEASVGFAENQGIPRDEENWKSMYIVDILVDSGINGVDPDTFLATWHSPDCPVNPLIFEQLEKKYCILNPWSRAERRLMFDRINSKLLEMYQQCMDQHLHPSMKSARKIVWKWNIKELEESLRSSVVMQNMELHMDVREMVVAGEWQRLDSREEIDVICREIERLLVDELAAEVMAV</sequence>
<feature type="compositionally biased region" description="Polar residues" evidence="1">
    <location>
        <begin position="262"/>
        <end position="271"/>
    </location>
</feature>
<dbReference type="OrthoDB" id="1925259at2759"/>
<gene>
    <name evidence="5" type="ORF">HRI_003975500</name>
</gene>
<keyword evidence="6" id="KW-1185">Reference proteome</keyword>
<dbReference type="AlphaFoldDB" id="A0A9W7IUY4"/>
<evidence type="ECO:0000313" key="5">
    <source>
        <dbReference type="EMBL" id="GMJ03063.1"/>
    </source>
</evidence>
<organism evidence="5 6">
    <name type="scientific">Hibiscus trionum</name>
    <name type="common">Flower of an hour</name>
    <dbReference type="NCBI Taxonomy" id="183268"/>
    <lineage>
        <taxon>Eukaryota</taxon>
        <taxon>Viridiplantae</taxon>
        <taxon>Streptophyta</taxon>
        <taxon>Embryophyta</taxon>
        <taxon>Tracheophyta</taxon>
        <taxon>Spermatophyta</taxon>
        <taxon>Magnoliopsida</taxon>
        <taxon>eudicotyledons</taxon>
        <taxon>Gunneridae</taxon>
        <taxon>Pentapetalae</taxon>
        <taxon>rosids</taxon>
        <taxon>malvids</taxon>
        <taxon>Malvales</taxon>
        <taxon>Malvaceae</taxon>
        <taxon>Malvoideae</taxon>
        <taxon>Hibiscus</taxon>
    </lineage>
</organism>
<feature type="region of interest" description="Disordered" evidence="1">
    <location>
        <begin position="1"/>
        <end position="44"/>
    </location>
</feature>
<dbReference type="Pfam" id="PF12552">
    <property type="entry name" value="DUF3741"/>
    <property type="match status" value="1"/>
</dbReference>
<protein>
    <submittedName>
        <fullName evidence="5">TON1 Recruiting Motif 19</fullName>
    </submittedName>
</protein>